<dbReference type="GO" id="GO:0045892">
    <property type="term" value="P:negative regulation of DNA-templated transcription"/>
    <property type="evidence" value="ECO:0007669"/>
    <property type="project" value="TreeGrafter"/>
</dbReference>
<dbReference type="Gene3D" id="1.10.10.10">
    <property type="entry name" value="Winged helix-like DNA-binding domain superfamily/Winged helix DNA-binding domain"/>
    <property type="match status" value="1"/>
</dbReference>
<evidence type="ECO:0000313" key="11">
    <source>
        <dbReference type="EMBL" id="MBB1063444.1"/>
    </source>
</evidence>
<protein>
    <submittedName>
        <fullName evidence="12">Transcriptional repressor</fullName>
    </submittedName>
</protein>
<dbReference type="SUPFAM" id="SSF46785">
    <property type="entry name" value="Winged helix' DNA-binding domain"/>
    <property type="match status" value="1"/>
</dbReference>
<dbReference type="GO" id="GO:0005737">
    <property type="term" value="C:cytoplasm"/>
    <property type="evidence" value="ECO:0007669"/>
    <property type="project" value="UniProtKB-SubCell"/>
</dbReference>
<keyword evidence="9" id="KW-0479">Metal-binding</keyword>
<dbReference type="InterPro" id="IPR036388">
    <property type="entry name" value="WH-like_DNA-bd_sf"/>
</dbReference>
<dbReference type="PANTHER" id="PTHR33202">
    <property type="entry name" value="ZINC UPTAKE REGULATION PROTEIN"/>
    <property type="match status" value="1"/>
</dbReference>
<keyword evidence="10" id="KW-0408">Iron</keyword>
<evidence type="ECO:0000256" key="3">
    <source>
        <dbReference type="ARBA" id="ARBA00022490"/>
    </source>
</evidence>
<evidence type="ECO:0000256" key="7">
    <source>
        <dbReference type="ARBA" id="ARBA00023125"/>
    </source>
</evidence>
<feature type="binding site" evidence="10">
    <location>
        <position position="128"/>
    </location>
    <ligand>
        <name>Fe cation</name>
        <dbReference type="ChEBI" id="CHEBI:24875"/>
    </ligand>
</feature>
<organism evidence="12 13">
    <name type="scientific">Limosilactobacillus fastidiosus</name>
    <dbReference type="NCBI Taxonomy" id="2759855"/>
    <lineage>
        <taxon>Bacteria</taxon>
        <taxon>Bacillati</taxon>
        <taxon>Bacillota</taxon>
        <taxon>Bacilli</taxon>
        <taxon>Lactobacillales</taxon>
        <taxon>Lactobacillaceae</taxon>
        <taxon>Limosilactobacillus</taxon>
    </lineage>
</organism>
<feature type="binding site" evidence="9">
    <location>
        <position position="97"/>
    </location>
    <ligand>
        <name>Zn(2+)</name>
        <dbReference type="ChEBI" id="CHEBI:29105"/>
    </ligand>
</feature>
<dbReference type="GO" id="GO:0008270">
    <property type="term" value="F:zinc ion binding"/>
    <property type="evidence" value="ECO:0007669"/>
    <property type="project" value="TreeGrafter"/>
</dbReference>
<evidence type="ECO:0000256" key="6">
    <source>
        <dbReference type="ARBA" id="ARBA00023015"/>
    </source>
</evidence>
<keyword evidence="6" id="KW-0805">Transcription regulation</keyword>
<feature type="binding site" evidence="9">
    <location>
        <position position="139"/>
    </location>
    <ligand>
        <name>Zn(2+)</name>
        <dbReference type="ChEBI" id="CHEBI:29105"/>
    </ligand>
</feature>
<dbReference type="EMBL" id="JACIUY010000048">
    <property type="protein sequence ID" value="MBB1085864.1"/>
    <property type="molecule type" value="Genomic_DNA"/>
</dbReference>
<dbReference type="GO" id="GO:1900376">
    <property type="term" value="P:regulation of secondary metabolite biosynthetic process"/>
    <property type="evidence" value="ECO:0007669"/>
    <property type="project" value="TreeGrafter"/>
</dbReference>
<evidence type="ECO:0000256" key="4">
    <source>
        <dbReference type="ARBA" id="ARBA00022491"/>
    </source>
</evidence>
<dbReference type="GO" id="GO:0003700">
    <property type="term" value="F:DNA-binding transcription factor activity"/>
    <property type="evidence" value="ECO:0007669"/>
    <property type="project" value="InterPro"/>
</dbReference>
<dbReference type="InterPro" id="IPR002481">
    <property type="entry name" value="FUR"/>
</dbReference>
<feature type="binding site" evidence="9">
    <location>
        <position position="100"/>
    </location>
    <ligand>
        <name>Zn(2+)</name>
        <dbReference type="ChEBI" id="CHEBI:29105"/>
    </ligand>
</feature>
<feature type="binding site" evidence="9">
    <location>
        <position position="136"/>
    </location>
    <ligand>
        <name>Zn(2+)</name>
        <dbReference type="ChEBI" id="CHEBI:29105"/>
    </ligand>
</feature>
<evidence type="ECO:0000313" key="13">
    <source>
        <dbReference type="Proteomes" id="UP000518255"/>
    </source>
</evidence>
<evidence type="ECO:0000256" key="1">
    <source>
        <dbReference type="ARBA" id="ARBA00004496"/>
    </source>
</evidence>
<dbReference type="InterPro" id="IPR043135">
    <property type="entry name" value="Fur_C"/>
</dbReference>
<dbReference type="Pfam" id="PF01475">
    <property type="entry name" value="FUR"/>
    <property type="match status" value="1"/>
</dbReference>
<dbReference type="Proteomes" id="UP000518255">
    <property type="component" value="Unassembled WGS sequence"/>
</dbReference>
<dbReference type="RefSeq" id="WP_182580774.1">
    <property type="nucleotide sequence ID" value="NZ_JACIUY010000048.1"/>
</dbReference>
<evidence type="ECO:0000256" key="8">
    <source>
        <dbReference type="ARBA" id="ARBA00023163"/>
    </source>
</evidence>
<comment type="cofactor">
    <cofactor evidence="9">
        <name>Zn(2+)</name>
        <dbReference type="ChEBI" id="CHEBI:29105"/>
    </cofactor>
    <text evidence="9">Binds 1 zinc ion per subunit.</text>
</comment>
<dbReference type="PANTHER" id="PTHR33202:SF1">
    <property type="entry name" value="FERRIC UPTAKE REGULATION PROTEIN"/>
    <property type="match status" value="1"/>
</dbReference>
<keyword evidence="4" id="KW-0678">Repressor</keyword>
<dbReference type="AlphaFoldDB" id="A0A7W3TZ27"/>
<keyword evidence="8" id="KW-0804">Transcription</keyword>
<evidence type="ECO:0000256" key="9">
    <source>
        <dbReference type="PIRSR" id="PIRSR602481-1"/>
    </source>
</evidence>
<proteinExistence type="inferred from homology"/>
<comment type="caution">
    <text evidence="12">The sequence shown here is derived from an EMBL/GenBank/DDBJ whole genome shotgun (WGS) entry which is preliminary data.</text>
</comment>
<keyword evidence="7" id="KW-0238">DNA-binding</keyword>
<comment type="similarity">
    <text evidence="2">Belongs to the Fur family.</text>
</comment>
<evidence type="ECO:0000313" key="14">
    <source>
        <dbReference type="Proteomes" id="UP000544052"/>
    </source>
</evidence>
<dbReference type="Gene3D" id="3.30.1490.190">
    <property type="match status" value="1"/>
</dbReference>
<keyword evidence="14" id="KW-1185">Reference proteome</keyword>
<sequence>MMTLVEQAHKILKNNGSRWTKQRQQMIEILAEYPDHYIDFTDVDQRLRKDNPGLSYGTVYRNLKEFESLGIVETRQADEQMQVKVCCDSNHHHHFICDVCGRVQEIQIPPIDYAFFAKQLPGAQINDHTFELHGICANCQATRKTKK</sequence>
<feature type="binding site" evidence="10">
    <location>
        <position position="91"/>
    </location>
    <ligand>
        <name>Fe cation</name>
        <dbReference type="ChEBI" id="CHEBI:24875"/>
    </ligand>
</feature>
<dbReference type="InterPro" id="IPR036390">
    <property type="entry name" value="WH_DNA-bd_sf"/>
</dbReference>
<dbReference type="CDD" id="cd07153">
    <property type="entry name" value="Fur_like"/>
    <property type="match status" value="1"/>
</dbReference>
<reference evidence="13 14" key="1">
    <citation type="submission" date="2020-07" db="EMBL/GenBank/DDBJ databases">
        <title>Description of Limosilactobacillus balticus sp. nov., Limosilactobacillus agrestis sp. nov., Limosilactobacillus albertensis sp. nov., Limosilactobacillus rudii sp. nov., Limosilactobacillus fastidiosus sp. nov., five novel Limosilactobacillus species isolated from the vertebrate gastrointestinal tract, and proposal of 6 subspecies of Limosilactobacillus reuteri adapted to the gastrointestinal tract of specific vertebrate hosts.</title>
        <authorList>
            <person name="Li F."/>
            <person name="Cheng C."/>
            <person name="Zheng J."/>
            <person name="Quevedo R.M."/>
            <person name="Li J."/>
            <person name="Roos S."/>
            <person name="Gaenzle M.G."/>
            <person name="Walter J."/>
        </authorList>
    </citation>
    <scope>NUCLEOTIDE SEQUENCE [LARGE SCALE GENOMIC DNA]</scope>
    <source>
        <strain evidence="12 13">WF-MA3-C</strain>
        <strain evidence="11 14">WF-MO7-1</strain>
    </source>
</reference>
<name>A0A7W3TZ27_9LACO</name>
<evidence type="ECO:0000313" key="12">
    <source>
        <dbReference type="EMBL" id="MBB1085864.1"/>
    </source>
</evidence>
<dbReference type="Proteomes" id="UP000544052">
    <property type="component" value="Unassembled WGS sequence"/>
</dbReference>
<keyword evidence="3" id="KW-0963">Cytoplasm</keyword>
<gene>
    <name evidence="12" type="ORF">H5R63_03505</name>
    <name evidence="11" type="ORF">H5R64_06695</name>
</gene>
<dbReference type="EMBL" id="JACIUZ010000041">
    <property type="protein sequence ID" value="MBB1063444.1"/>
    <property type="molecule type" value="Genomic_DNA"/>
</dbReference>
<accession>A0A7W3TZ27</accession>
<comment type="cofactor">
    <cofactor evidence="10">
        <name>Mn(2+)</name>
        <dbReference type="ChEBI" id="CHEBI:29035"/>
    </cofactor>
    <cofactor evidence="10">
        <name>Fe(2+)</name>
        <dbReference type="ChEBI" id="CHEBI:29033"/>
    </cofactor>
    <text evidence="10">Binds 1 Mn(2+) or Fe(2+) ion per subunit.</text>
</comment>
<evidence type="ECO:0000256" key="5">
    <source>
        <dbReference type="ARBA" id="ARBA00022833"/>
    </source>
</evidence>
<dbReference type="GO" id="GO:0000976">
    <property type="term" value="F:transcription cis-regulatory region binding"/>
    <property type="evidence" value="ECO:0007669"/>
    <property type="project" value="TreeGrafter"/>
</dbReference>
<evidence type="ECO:0000256" key="2">
    <source>
        <dbReference type="ARBA" id="ARBA00007957"/>
    </source>
</evidence>
<comment type="subcellular location">
    <subcellularLocation>
        <location evidence="1">Cytoplasm</location>
    </subcellularLocation>
</comment>
<evidence type="ECO:0000256" key="10">
    <source>
        <dbReference type="PIRSR" id="PIRSR602481-2"/>
    </source>
</evidence>
<keyword evidence="5 9" id="KW-0862">Zinc</keyword>